<accession>A0A1H1X7T1</accession>
<keyword evidence="1" id="KW-1133">Transmembrane helix</keyword>
<sequence length="146" mass="16928">MHLYHWLLLGGLLIIAALAGYAWYLWRRVWRQRADQQAQQDQRNARLAGDIQFIAQSLVNGQVPMIEGSIRLKVLLDNYAGPRREGLTLEVFTEVYDQTAHIPTHEAWKQLSAAERKLHLRLMDTIERDHQQQVQQAARQLADGLH</sequence>
<dbReference type="InterPro" id="IPR019617">
    <property type="entry name" value="DUF2489"/>
</dbReference>
<proteinExistence type="predicted"/>
<feature type="transmembrane region" description="Helical" evidence="1">
    <location>
        <begin position="6"/>
        <end position="26"/>
    </location>
</feature>
<name>A0A1H1X7T1_9GAMM</name>
<evidence type="ECO:0000313" key="4">
    <source>
        <dbReference type="Proteomes" id="UP000243413"/>
    </source>
</evidence>
<dbReference type="STRING" id="472181.SAMN05216271_3462"/>
<organism evidence="3 4">
    <name type="scientific">Halopseudomonas sabulinigri</name>
    <dbReference type="NCBI Taxonomy" id="472181"/>
    <lineage>
        <taxon>Bacteria</taxon>
        <taxon>Pseudomonadati</taxon>
        <taxon>Pseudomonadota</taxon>
        <taxon>Gammaproteobacteria</taxon>
        <taxon>Pseudomonadales</taxon>
        <taxon>Pseudomonadaceae</taxon>
        <taxon>Halopseudomonas</taxon>
    </lineage>
</organism>
<dbReference type="AlphaFoldDB" id="A0A1H1X7T1"/>
<evidence type="ECO:0000259" key="2">
    <source>
        <dbReference type="Pfam" id="PF10675"/>
    </source>
</evidence>
<dbReference type="EMBL" id="LT629763">
    <property type="protein sequence ID" value="SDT05357.1"/>
    <property type="molecule type" value="Genomic_DNA"/>
</dbReference>
<dbReference type="OrthoDB" id="5740155at2"/>
<dbReference type="RefSeq" id="WP_092288067.1">
    <property type="nucleotide sequence ID" value="NZ_LT629763.1"/>
</dbReference>
<keyword evidence="1" id="KW-0812">Transmembrane</keyword>
<protein>
    <recommendedName>
        <fullName evidence="2">DUF2489 domain-containing protein</fullName>
    </recommendedName>
</protein>
<evidence type="ECO:0000256" key="1">
    <source>
        <dbReference type="SAM" id="Phobius"/>
    </source>
</evidence>
<dbReference type="Proteomes" id="UP000243413">
    <property type="component" value="Chromosome I"/>
</dbReference>
<dbReference type="Pfam" id="PF10675">
    <property type="entry name" value="DUF2489"/>
    <property type="match status" value="1"/>
</dbReference>
<feature type="domain" description="DUF2489" evidence="2">
    <location>
        <begin position="15"/>
        <end position="141"/>
    </location>
</feature>
<evidence type="ECO:0000313" key="3">
    <source>
        <dbReference type="EMBL" id="SDT05357.1"/>
    </source>
</evidence>
<keyword evidence="1" id="KW-0472">Membrane</keyword>
<reference evidence="4" key="1">
    <citation type="submission" date="2016-10" db="EMBL/GenBank/DDBJ databases">
        <authorList>
            <person name="Varghese N."/>
            <person name="Submissions S."/>
        </authorList>
    </citation>
    <scope>NUCLEOTIDE SEQUENCE [LARGE SCALE GENOMIC DNA]</scope>
    <source>
        <strain evidence="4">JCM 14963</strain>
    </source>
</reference>
<gene>
    <name evidence="3" type="ORF">SAMN05216271_3462</name>
</gene>